<dbReference type="AlphaFoldDB" id="A0A6P8ZTI2"/>
<dbReference type="Pfam" id="PF14846">
    <property type="entry name" value="DUF4485"/>
    <property type="match status" value="1"/>
</dbReference>
<evidence type="ECO:0000313" key="3">
    <source>
        <dbReference type="Proteomes" id="UP000515158"/>
    </source>
</evidence>
<protein>
    <submittedName>
        <fullName evidence="4">Uncharacterized protein LOC117649546</fullName>
    </submittedName>
</protein>
<dbReference type="KEGG" id="tpal:117649546"/>
<dbReference type="GeneID" id="117649546"/>
<keyword evidence="3" id="KW-1185">Reference proteome</keyword>
<dbReference type="InParanoid" id="A0A6P8ZTI2"/>
<gene>
    <name evidence="4" type="primary">LOC117649546</name>
</gene>
<evidence type="ECO:0000259" key="2">
    <source>
        <dbReference type="Pfam" id="PF14846"/>
    </source>
</evidence>
<evidence type="ECO:0000313" key="4">
    <source>
        <dbReference type="RefSeq" id="XP_034248321.1"/>
    </source>
</evidence>
<evidence type="ECO:0000256" key="1">
    <source>
        <dbReference type="SAM" id="MobiDB-lite"/>
    </source>
</evidence>
<sequence>MEPEEETEQTLNYDFNYNLVLCKSLMNKLSLPQERQLATDWLLKLSTCGTTMDEMRLRNMFAYLLLLSLQDGQLRPPFDSAAPAAPLPALEHLLPSVAYESGDDFGDASGLSGGYSHREQSYDDADGSGAGAGPTRRACDYSPDGGEFFASQPVPRCGAFCYLAVVARQDQ</sequence>
<dbReference type="RefSeq" id="XP_034248321.1">
    <property type="nucleotide sequence ID" value="XM_034392430.1"/>
</dbReference>
<dbReference type="InterPro" id="IPR027831">
    <property type="entry name" value="DUF4485"/>
</dbReference>
<accession>A0A6P8ZTI2</accession>
<name>A0A6P8ZTI2_THRPL</name>
<reference evidence="4" key="1">
    <citation type="submission" date="2025-08" db="UniProtKB">
        <authorList>
            <consortium name="RefSeq"/>
        </authorList>
    </citation>
    <scope>IDENTIFICATION</scope>
    <source>
        <tissue evidence="4">Total insect</tissue>
    </source>
</reference>
<organism evidence="4">
    <name type="scientific">Thrips palmi</name>
    <name type="common">Melon thrips</name>
    <dbReference type="NCBI Taxonomy" id="161013"/>
    <lineage>
        <taxon>Eukaryota</taxon>
        <taxon>Metazoa</taxon>
        <taxon>Ecdysozoa</taxon>
        <taxon>Arthropoda</taxon>
        <taxon>Hexapoda</taxon>
        <taxon>Insecta</taxon>
        <taxon>Pterygota</taxon>
        <taxon>Neoptera</taxon>
        <taxon>Paraneoptera</taxon>
        <taxon>Thysanoptera</taxon>
        <taxon>Terebrantia</taxon>
        <taxon>Thripoidea</taxon>
        <taxon>Thripidae</taxon>
        <taxon>Thrips</taxon>
    </lineage>
</organism>
<dbReference type="OrthoDB" id="6599871at2759"/>
<feature type="domain" description="DUF4485" evidence="2">
    <location>
        <begin position="11"/>
        <end position="92"/>
    </location>
</feature>
<proteinExistence type="predicted"/>
<feature type="region of interest" description="Disordered" evidence="1">
    <location>
        <begin position="116"/>
        <end position="136"/>
    </location>
</feature>
<dbReference type="Proteomes" id="UP000515158">
    <property type="component" value="Unplaced"/>
</dbReference>